<keyword evidence="2" id="KW-1133">Transmembrane helix</keyword>
<feature type="compositionally biased region" description="Low complexity" evidence="1">
    <location>
        <begin position="16"/>
        <end position="33"/>
    </location>
</feature>
<feature type="region of interest" description="Disordered" evidence="1">
    <location>
        <begin position="1"/>
        <end position="33"/>
    </location>
</feature>
<dbReference type="AlphaFoldDB" id="A0A261VM58"/>
<sequence length="95" mass="10281">MTTVTLPADALLAHGPVSQRPRPSSRAVPARSPAWPFQAPAEPAAVPADVEPAADTERDIQAREMRRRMVWDVVMVLSWGAAIPGFMWLGAAFGF</sequence>
<name>A0A261VM58_9BORD</name>
<accession>A0A261VM58</accession>
<feature type="transmembrane region" description="Helical" evidence="2">
    <location>
        <begin position="70"/>
        <end position="93"/>
    </location>
</feature>
<keyword evidence="4" id="KW-1185">Reference proteome</keyword>
<comment type="caution">
    <text evidence="3">The sequence shown here is derived from an EMBL/GenBank/DDBJ whole genome shotgun (WGS) entry which is preliminary data.</text>
</comment>
<evidence type="ECO:0000256" key="2">
    <source>
        <dbReference type="SAM" id="Phobius"/>
    </source>
</evidence>
<dbReference type="RefSeq" id="WP_094811813.1">
    <property type="nucleotide sequence ID" value="NZ_NEVU01000002.1"/>
</dbReference>
<keyword evidence="2" id="KW-0472">Membrane</keyword>
<dbReference type="EMBL" id="NEVU01000002">
    <property type="protein sequence ID" value="OZI74283.1"/>
    <property type="molecule type" value="Genomic_DNA"/>
</dbReference>
<proteinExistence type="predicted"/>
<keyword evidence="2" id="KW-0812">Transmembrane</keyword>
<reference evidence="4" key="1">
    <citation type="submission" date="2017-05" db="EMBL/GenBank/DDBJ databases">
        <title>Complete and WGS of Bordetella genogroups.</title>
        <authorList>
            <person name="Spilker T."/>
            <person name="Lipuma J."/>
        </authorList>
    </citation>
    <scope>NUCLEOTIDE SEQUENCE [LARGE SCALE GENOMIC DNA]</scope>
    <source>
        <strain evidence="4">AU6712</strain>
    </source>
</reference>
<evidence type="ECO:0000256" key="1">
    <source>
        <dbReference type="SAM" id="MobiDB-lite"/>
    </source>
</evidence>
<evidence type="ECO:0000313" key="4">
    <source>
        <dbReference type="Proteomes" id="UP000216429"/>
    </source>
</evidence>
<dbReference type="Proteomes" id="UP000216429">
    <property type="component" value="Unassembled WGS sequence"/>
</dbReference>
<organism evidence="3 4">
    <name type="scientific">Bordetella genomosp. 12</name>
    <dbReference type="NCBI Taxonomy" id="463035"/>
    <lineage>
        <taxon>Bacteria</taxon>
        <taxon>Pseudomonadati</taxon>
        <taxon>Pseudomonadota</taxon>
        <taxon>Betaproteobacteria</taxon>
        <taxon>Burkholderiales</taxon>
        <taxon>Alcaligenaceae</taxon>
        <taxon>Bordetella</taxon>
    </lineage>
</organism>
<evidence type="ECO:0000313" key="3">
    <source>
        <dbReference type="EMBL" id="OZI74283.1"/>
    </source>
</evidence>
<protein>
    <submittedName>
        <fullName evidence="3">Uncharacterized protein</fullName>
    </submittedName>
</protein>
<gene>
    <name evidence="3" type="ORF">CAL22_07250</name>
</gene>